<keyword evidence="5" id="KW-1185">Reference proteome</keyword>
<feature type="domain" description="Isopropylmalate dehydrogenase-like" evidence="3">
    <location>
        <begin position="3"/>
        <end position="338"/>
    </location>
</feature>
<dbReference type="GO" id="GO:0006102">
    <property type="term" value="P:isocitrate metabolic process"/>
    <property type="evidence" value="ECO:0007669"/>
    <property type="project" value="TreeGrafter"/>
</dbReference>
<dbReference type="SMART" id="SM01329">
    <property type="entry name" value="Iso_dh"/>
    <property type="match status" value="1"/>
</dbReference>
<dbReference type="SUPFAM" id="SSF53659">
    <property type="entry name" value="Isocitrate/Isopropylmalate dehydrogenase-like"/>
    <property type="match status" value="1"/>
</dbReference>
<dbReference type="EMBL" id="FODF01000007">
    <property type="protein sequence ID" value="SEN65430.1"/>
    <property type="molecule type" value="Genomic_DNA"/>
</dbReference>
<organism evidence="4 5">
    <name type="scientific">Peptostreptococcus russellii</name>
    <dbReference type="NCBI Taxonomy" id="215200"/>
    <lineage>
        <taxon>Bacteria</taxon>
        <taxon>Bacillati</taxon>
        <taxon>Bacillota</taxon>
        <taxon>Clostridia</taxon>
        <taxon>Peptostreptococcales</taxon>
        <taxon>Peptostreptococcaceae</taxon>
        <taxon>Peptostreptococcus</taxon>
    </lineage>
</organism>
<evidence type="ECO:0000313" key="4">
    <source>
        <dbReference type="EMBL" id="SEN65430.1"/>
    </source>
</evidence>
<dbReference type="Pfam" id="PF00180">
    <property type="entry name" value="Iso_dh"/>
    <property type="match status" value="1"/>
</dbReference>
<dbReference type="Proteomes" id="UP000199512">
    <property type="component" value="Unassembled WGS sequence"/>
</dbReference>
<evidence type="ECO:0000259" key="3">
    <source>
        <dbReference type="SMART" id="SM01329"/>
    </source>
</evidence>
<comment type="similarity">
    <text evidence="1">Belongs to the isocitrate and isopropylmalate dehydrogenases family.</text>
</comment>
<dbReference type="GO" id="GO:0004449">
    <property type="term" value="F:isocitrate dehydrogenase (NAD+) activity"/>
    <property type="evidence" value="ECO:0007669"/>
    <property type="project" value="TreeGrafter"/>
</dbReference>
<dbReference type="OrthoDB" id="9806254at2"/>
<accession>A0A1H8I9F4</accession>
<reference evidence="4" key="1">
    <citation type="submission" date="2016-10" db="EMBL/GenBank/DDBJ databases">
        <authorList>
            <person name="de Groot N.N."/>
        </authorList>
    </citation>
    <scope>NUCLEOTIDE SEQUENCE [LARGE SCALE GENOMIC DNA]</scope>
    <source>
        <strain evidence="4">Calf135</strain>
    </source>
</reference>
<name>A0A1H8I9F4_9FIRM</name>
<evidence type="ECO:0000256" key="1">
    <source>
        <dbReference type="ARBA" id="ARBA00007769"/>
    </source>
</evidence>
<protein>
    <submittedName>
        <fullName evidence="4">Isocitrate dehydrogenase (NAD+)</fullName>
    </submittedName>
</protein>
<sequence length="347" mass="37952">MYNITLISGDGIGIEVTKAMKKVVEATGVEIKWEEVEAGEKVIEKYGNPLPDYVIDSIKKNKIAIKGPVTTPVGKGFRSVNVALRKALDLYANVRPIKTFEGIKSRYSDIDLTIIRENTEGLYSGIEHSIGDFAGESIKIITKDASDRIVDFACDYTKNNSYNRLSCVHKANIMKISDGLFLREFYKVCSENGIEKKDDSSVDNKIYADDIIVDAAAMNLVLNPEKFDVMVMPNLYGDILSDLCAGLVGGLGIIPSANIGKEYAVFEAVHGSAPQIAGKNIANPTAIIQSSVMMLRYIGENTAASLIEESLKEVFREGKVLTEDLGGSSKTDEFADELCRIIKINKA</sequence>
<dbReference type="GO" id="GO:0000287">
    <property type="term" value="F:magnesium ion binding"/>
    <property type="evidence" value="ECO:0007669"/>
    <property type="project" value="InterPro"/>
</dbReference>
<evidence type="ECO:0000313" key="5">
    <source>
        <dbReference type="Proteomes" id="UP000199512"/>
    </source>
</evidence>
<dbReference type="Gene3D" id="3.40.718.10">
    <property type="entry name" value="Isopropylmalate Dehydrogenase"/>
    <property type="match status" value="1"/>
</dbReference>
<dbReference type="RefSeq" id="WP_091975604.1">
    <property type="nucleotide sequence ID" value="NZ_CAUWDX010000040.1"/>
</dbReference>
<gene>
    <name evidence="4" type="ORF">SAMN05216454_10799</name>
</gene>
<dbReference type="InterPro" id="IPR024084">
    <property type="entry name" value="IsoPropMal-DH-like_dom"/>
</dbReference>
<dbReference type="InterPro" id="IPR019818">
    <property type="entry name" value="IsoCit/isopropylmalate_DH_CS"/>
</dbReference>
<dbReference type="PANTHER" id="PTHR11835:SF34">
    <property type="entry name" value="ISOCITRATE DEHYDROGENASE [NAD] SUBUNIT ALPHA, MITOCHONDRIAL"/>
    <property type="match status" value="1"/>
</dbReference>
<keyword evidence="2" id="KW-0560">Oxidoreductase</keyword>
<dbReference type="PROSITE" id="PS00470">
    <property type="entry name" value="IDH_IMDH"/>
    <property type="match status" value="1"/>
</dbReference>
<dbReference type="STRING" id="215200.SAMN05216454_10799"/>
<dbReference type="GO" id="GO:0051287">
    <property type="term" value="F:NAD binding"/>
    <property type="evidence" value="ECO:0007669"/>
    <property type="project" value="InterPro"/>
</dbReference>
<dbReference type="PANTHER" id="PTHR11835">
    <property type="entry name" value="DECARBOXYLATING DEHYDROGENASES-ISOCITRATE, ISOPROPYLMALATE, TARTRATE"/>
    <property type="match status" value="1"/>
</dbReference>
<proteinExistence type="inferred from homology"/>
<dbReference type="AlphaFoldDB" id="A0A1H8I9F4"/>
<dbReference type="GO" id="GO:0006099">
    <property type="term" value="P:tricarboxylic acid cycle"/>
    <property type="evidence" value="ECO:0007669"/>
    <property type="project" value="TreeGrafter"/>
</dbReference>
<evidence type="ECO:0000256" key="2">
    <source>
        <dbReference type="ARBA" id="ARBA00023002"/>
    </source>
</evidence>